<dbReference type="RefSeq" id="WP_116236227.1">
    <property type="nucleotide sequence ID" value="NZ_QRDP01000004.1"/>
</dbReference>
<keyword evidence="1" id="KW-1133">Transmembrane helix</keyword>
<sequence>MSKNPSLPEVVTKDELRALLKLSNVRAAAILLGNFAILAGAFAVAILWPNPLTIILGTVVIAGRILGLVVIGHDCAHHAFFRSRRANEIVGHWFANAALNVSHYAYRAYHLKHHQYAGTDKDPDIGLVRNYPIPRDSFRRKMLRDLTGRTGLRDTWYKIRNFRLPRHLPWLTFHIVLFGLLFAVGAPWAYAMWWAAELFLYPAITRIRNIGEHGVASDRTSLDPRENTHTTLANPLERLVLAPNYVNFHCEHHHFPAVPPYNLPRLHRLLRERGYYEGYRSLTRGYPAMLRRAVRDDPAMVAA</sequence>
<dbReference type="GO" id="GO:0016020">
    <property type="term" value="C:membrane"/>
    <property type="evidence" value="ECO:0007669"/>
    <property type="project" value="GOC"/>
</dbReference>
<feature type="transmembrane region" description="Helical" evidence="1">
    <location>
        <begin position="54"/>
        <end position="76"/>
    </location>
</feature>
<keyword evidence="1" id="KW-0812">Transmembrane</keyword>
<dbReference type="AlphaFoldDB" id="A0A3D9FID1"/>
<organism evidence="3 4">
    <name type="scientific">Parasphingopyxis lamellibrachiae</name>
    <dbReference type="NCBI Taxonomy" id="680125"/>
    <lineage>
        <taxon>Bacteria</taxon>
        <taxon>Pseudomonadati</taxon>
        <taxon>Pseudomonadota</taxon>
        <taxon>Alphaproteobacteria</taxon>
        <taxon>Sphingomonadales</taxon>
        <taxon>Sphingomonadaceae</taxon>
        <taxon>Parasphingopyxis</taxon>
    </lineage>
</organism>
<evidence type="ECO:0000256" key="1">
    <source>
        <dbReference type="SAM" id="Phobius"/>
    </source>
</evidence>
<dbReference type="InterPro" id="IPR005804">
    <property type="entry name" value="FA_desaturase_dom"/>
</dbReference>
<accession>A0A3D9FID1</accession>
<proteinExistence type="predicted"/>
<dbReference type="PANTHER" id="PTHR12879:SF8">
    <property type="entry name" value="SPHINGOLIPID DELTA(4)-DESATURASE DES1"/>
    <property type="match status" value="1"/>
</dbReference>
<dbReference type="Proteomes" id="UP000256310">
    <property type="component" value="Unassembled WGS sequence"/>
</dbReference>
<dbReference type="PANTHER" id="PTHR12879">
    <property type="entry name" value="SPHINGOLIPID DELTA 4 DESATURASE/C-4 HYDROXYLASE PROTEIN DES2"/>
    <property type="match status" value="1"/>
</dbReference>
<dbReference type="GO" id="GO:0042284">
    <property type="term" value="F:sphingolipid delta-4 desaturase activity"/>
    <property type="evidence" value="ECO:0007669"/>
    <property type="project" value="TreeGrafter"/>
</dbReference>
<name>A0A3D9FID1_9SPHN</name>
<feature type="transmembrane region" description="Helical" evidence="1">
    <location>
        <begin position="27"/>
        <end position="48"/>
    </location>
</feature>
<keyword evidence="4" id="KW-1185">Reference proteome</keyword>
<dbReference type="EMBL" id="QRDP01000004">
    <property type="protein sequence ID" value="RED16871.1"/>
    <property type="molecule type" value="Genomic_DNA"/>
</dbReference>
<feature type="domain" description="Fatty acid desaturase" evidence="2">
    <location>
        <begin position="52"/>
        <end position="277"/>
    </location>
</feature>
<dbReference type="CDD" id="cd03510">
    <property type="entry name" value="Rhizobitoxine-FADS-like"/>
    <property type="match status" value="1"/>
</dbReference>
<comment type="caution">
    <text evidence="3">The sequence shown here is derived from an EMBL/GenBank/DDBJ whole genome shotgun (WGS) entry which is preliminary data.</text>
</comment>
<evidence type="ECO:0000313" key="3">
    <source>
        <dbReference type="EMBL" id="RED16871.1"/>
    </source>
</evidence>
<dbReference type="Pfam" id="PF00487">
    <property type="entry name" value="FA_desaturase"/>
    <property type="match status" value="1"/>
</dbReference>
<reference evidence="3 4" key="1">
    <citation type="submission" date="2018-07" db="EMBL/GenBank/DDBJ databases">
        <title>Genomic Encyclopedia of Type Strains, Phase IV (KMG-IV): sequencing the most valuable type-strain genomes for metagenomic binning, comparative biology and taxonomic classification.</title>
        <authorList>
            <person name="Goeker M."/>
        </authorList>
    </citation>
    <scope>NUCLEOTIDE SEQUENCE [LARGE SCALE GENOMIC DNA]</scope>
    <source>
        <strain evidence="3 4">DSM 26725</strain>
    </source>
</reference>
<dbReference type="OrthoDB" id="9792534at2"/>
<feature type="transmembrane region" description="Helical" evidence="1">
    <location>
        <begin position="168"/>
        <end position="196"/>
    </location>
</feature>
<protein>
    <submittedName>
        <fullName evidence="3">Fatty acid desaturase</fullName>
    </submittedName>
</protein>
<evidence type="ECO:0000259" key="2">
    <source>
        <dbReference type="Pfam" id="PF00487"/>
    </source>
</evidence>
<dbReference type="GO" id="GO:0046513">
    <property type="term" value="P:ceramide biosynthetic process"/>
    <property type="evidence" value="ECO:0007669"/>
    <property type="project" value="TreeGrafter"/>
</dbReference>
<gene>
    <name evidence="3" type="ORF">DFR46_1903</name>
</gene>
<keyword evidence="1" id="KW-0472">Membrane</keyword>
<evidence type="ECO:0000313" key="4">
    <source>
        <dbReference type="Proteomes" id="UP000256310"/>
    </source>
</evidence>